<reference evidence="3 4" key="1">
    <citation type="submission" date="2019-10" db="EMBL/GenBank/DDBJ databases">
        <title>Cognatihalovulum marinum gen. nov. sp. nov., a new member of the family Rhodobacteraceae isolated from deep seawater of the Northwest Indian Ocean.</title>
        <authorList>
            <person name="Ruan C."/>
            <person name="Wang J."/>
            <person name="Zheng X."/>
            <person name="Song L."/>
            <person name="Zhu Y."/>
            <person name="Huang Y."/>
            <person name="Lu Z."/>
            <person name="Du W."/>
            <person name="Huang L."/>
            <person name="Dai X."/>
        </authorList>
    </citation>
    <scope>NUCLEOTIDE SEQUENCE [LARGE SCALE GENOMIC DNA]</scope>
    <source>
        <strain evidence="3 4">2CG4</strain>
    </source>
</reference>
<comment type="caution">
    <text evidence="3">The sequence shown here is derived from an EMBL/GenBank/DDBJ whole genome shotgun (WGS) entry which is preliminary data.</text>
</comment>
<evidence type="ECO:0000313" key="3">
    <source>
        <dbReference type="EMBL" id="MSU90300.1"/>
    </source>
</evidence>
<dbReference type="Proteomes" id="UP000474957">
    <property type="component" value="Unassembled WGS sequence"/>
</dbReference>
<dbReference type="Pfam" id="PF13416">
    <property type="entry name" value="SBP_bac_8"/>
    <property type="match status" value="1"/>
</dbReference>
<name>A0A6L5Z2K0_9RHOB</name>
<protein>
    <submittedName>
        <fullName evidence="3">Extracellular solute-binding protein</fullName>
    </submittedName>
</protein>
<feature type="signal peptide" evidence="2">
    <location>
        <begin position="1"/>
        <end position="26"/>
    </location>
</feature>
<dbReference type="PANTHER" id="PTHR30222">
    <property type="entry name" value="SPERMIDINE/PUTRESCINE-BINDING PERIPLASMIC PROTEIN"/>
    <property type="match status" value="1"/>
</dbReference>
<evidence type="ECO:0000313" key="4">
    <source>
        <dbReference type="Proteomes" id="UP000474957"/>
    </source>
</evidence>
<dbReference type="Gene3D" id="3.40.190.10">
    <property type="entry name" value="Periplasmic binding protein-like II"/>
    <property type="match status" value="2"/>
</dbReference>
<proteinExistence type="predicted"/>
<keyword evidence="4" id="KW-1185">Reference proteome</keyword>
<dbReference type="EMBL" id="WIND01000008">
    <property type="protein sequence ID" value="MSU90300.1"/>
    <property type="molecule type" value="Genomic_DNA"/>
</dbReference>
<dbReference type="SUPFAM" id="SSF53850">
    <property type="entry name" value="Periplasmic binding protein-like II"/>
    <property type="match status" value="1"/>
</dbReference>
<evidence type="ECO:0000256" key="2">
    <source>
        <dbReference type="SAM" id="SignalP"/>
    </source>
</evidence>
<sequence>MTPAAKARTVVLSVALAALAAAPVSADGGLTVATWGGAYQVSQEIAYGGGFTAETGIAVDWAEYRGGLEEIRAQVASGRIAWDVVDVLGHDARAGCDEGLFLKLPDDLFPQALDRDLVIPRPNACVGPNITWSWVTAYDARAFADAAPATLADFFDIEGFPGPRAIAAFPQANLEMALLADGVPPAQVYPLLAGEAGVERALAMLTRIAPELRFWSSGEEPVALLRSGEVAMSTAYNGRVAAAHLSGATEIRTVYDGQILDEEWFAIVAGTPNAPAALAFLRHAAEPEQQAAQARWIPYGPMRRSALGIIAAGEPWFHTGQPVLPHIPSRQDRVEGALILDADFWTEHGARLADRFAEWRRGLGH</sequence>
<keyword evidence="1 2" id="KW-0732">Signal</keyword>
<dbReference type="InterPro" id="IPR006059">
    <property type="entry name" value="SBP"/>
</dbReference>
<evidence type="ECO:0000256" key="1">
    <source>
        <dbReference type="ARBA" id="ARBA00022729"/>
    </source>
</evidence>
<dbReference type="PANTHER" id="PTHR30222:SF2">
    <property type="entry name" value="ABC TRANSPORTER SUBSTRATE-BINDING PROTEIN"/>
    <property type="match status" value="1"/>
</dbReference>
<organism evidence="3 4">
    <name type="scientific">Halovulum marinum</name>
    <dbReference type="NCBI Taxonomy" id="2662447"/>
    <lineage>
        <taxon>Bacteria</taxon>
        <taxon>Pseudomonadati</taxon>
        <taxon>Pseudomonadota</taxon>
        <taxon>Alphaproteobacteria</taxon>
        <taxon>Rhodobacterales</taxon>
        <taxon>Paracoccaceae</taxon>
        <taxon>Halovulum</taxon>
    </lineage>
</organism>
<dbReference type="AlphaFoldDB" id="A0A6L5Z2K0"/>
<gene>
    <name evidence="3" type="ORF">GE300_11825</name>
</gene>
<feature type="chain" id="PRO_5026852982" evidence="2">
    <location>
        <begin position="27"/>
        <end position="365"/>
    </location>
</feature>
<accession>A0A6L5Z2K0</accession>
<dbReference type="RefSeq" id="WP_154446789.1">
    <property type="nucleotide sequence ID" value="NZ_WIND01000008.1"/>
</dbReference>